<sequence>MNSSKVGTTIRRWSRNIVAIRCQWSCLGLVKDSICGAYTHAWDKDEIVWTHNKDGRGEDSKKINGYEGRDGETDNSKCASERIRVQDDDGMERPEIKSCLLSDSSELFFIACEHATDTSKLD</sequence>
<name>A0A7R9D407_TIMCR</name>
<proteinExistence type="predicted"/>
<reference evidence="2" key="1">
    <citation type="submission" date="2020-11" db="EMBL/GenBank/DDBJ databases">
        <authorList>
            <person name="Tran Van P."/>
        </authorList>
    </citation>
    <scope>NUCLEOTIDE SEQUENCE</scope>
</reference>
<dbReference type="EMBL" id="OC319727">
    <property type="protein sequence ID" value="CAD7406156.1"/>
    <property type="molecule type" value="Genomic_DNA"/>
</dbReference>
<protein>
    <submittedName>
        <fullName evidence="2">Uncharacterized protein</fullName>
    </submittedName>
</protein>
<feature type="region of interest" description="Disordered" evidence="1">
    <location>
        <begin position="53"/>
        <end position="77"/>
    </location>
</feature>
<organism evidence="2">
    <name type="scientific">Timema cristinae</name>
    <name type="common">Walking stick</name>
    <dbReference type="NCBI Taxonomy" id="61476"/>
    <lineage>
        <taxon>Eukaryota</taxon>
        <taxon>Metazoa</taxon>
        <taxon>Ecdysozoa</taxon>
        <taxon>Arthropoda</taxon>
        <taxon>Hexapoda</taxon>
        <taxon>Insecta</taxon>
        <taxon>Pterygota</taxon>
        <taxon>Neoptera</taxon>
        <taxon>Polyneoptera</taxon>
        <taxon>Phasmatodea</taxon>
        <taxon>Timematodea</taxon>
        <taxon>Timematoidea</taxon>
        <taxon>Timematidae</taxon>
        <taxon>Timema</taxon>
    </lineage>
</organism>
<evidence type="ECO:0000313" key="2">
    <source>
        <dbReference type="EMBL" id="CAD7406156.1"/>
    </source>
</evidence>
<accession>A0A7R9D407</accession>
<evidence type="ECO:0000256" key="1">
    <source>
        <dbReference type="SAM" id="MobiDB-lite"/>
    </source>
</evidence>
<dbReference type="AlphaFoldDB" id="A0A7R9D407"/>
<gene>
    <name evidence="2" type="ORF">TCEB3V08_LOCUS8361</name>
</gene>